<reference evidence="5 6" key="1">
    <citation type="journal article" date="2019" name="Sci. Rep.">
        <title>Comparative genomics of chytrid fungi reveal insights into the obligate biotrophic and pathogenic lifestyle of Synchytrium endobioticum.</title>
        <authorList>
            <person name="van de Vossenberg B.T.L.H."/>
            <person name="Warris S."/>
            <person name="Nguyen H.D.T."/>
            <person name="van Gent-Pelzer M.P.E."/>
            <person name="Joly D.L."/>
            <person name="van de Geest H.C."/>
            <person name="Bonants P.J.M."/>
            <person name="Smith D.S."/>
            <person name="Levesque C.A."/>
            <person name="van der Lee T.A.J."/>
        </authorList>
    </citation>
    <scope>NUCLEOTIDE SEQUENCE [LARGE SCALE GENOMIC DNA]</scope>
    <source>
        <strain evidence="4 6">LEV6574</strain>
        <strain evidence="3 5">MB42</strain>
    </source>
</reference>
<feature type="repeat" description="RCC1" evidence="2">
    <location>
        <begin position="243"/>
        <end position="297"/>
    </location>
</feature>
<evidence type="ECO:0000313" key="4">
    <source>
        <dbReference type="EMBL" id="TPX46118.1"/>
    </source>
</evidence>
<dbReference type="Proteomes" id="UP000317494">
    <property type="component" value="Unassembled WGS sequence"/>
</dbReference>
<dbReference type="AlphaFoldDB" id="A0A507D4C4"/>
<evidence type="ECO:0000256" key="2">
    <source>
        <dbReference type="PROSITE-ProRule" id="PRU00235"/>
    </source>
</evidence>
<dbReference type="OrthoDB" id="5370059at2759"/>
<dbReference type="PRINTS" id="PR00633">
    <property type="entry name" value="RCCNDNSATION"/>
</dbReference>
<accession>A0A507D4C4</accession>
<keyword evidence="5" id="KW-1185">Reference proteome</keyword>
<protein>
    <submittedName>
        <fullName evidence="4">Uncharacterized protein</fullName>
    </submittedName>
</protein>
<dbReference type="InterPro" id="IPR009091">
    <property type="entry name" value="RCC1/BLIP-II"/>
</dbReference>
<proteinExistence type="predicted"/>
<dbReference type="PROSITE" id="PS50012">
    <property type="entry name" value="RCC1_3"/>
    <property type="match status" value="2"/>
</dbReference>
<gene>
    <name evidence="4" type="ORF">SeLEV6574_g03417</name>
    <name evidence="3" type="ORF">SeMB42_g07094</name>
</gene>
<dbReference type="Pfam" id="PF00415">
    <property type="entry name" value="RCC1"/>
    <property type="match status" value="2"/>
</dbReference>
<dbReference type="EMBL" id="QEAN01000456">
    <property type="protein sequence ID" value="TPX36413.1"/>
    <property type="molecule type" value="Genomic_DNA"/>
</dbReference>
<organism evidence="4 6">
    <name type="scientific">Synchytrium endobioticum</name>
    <dbReference type="NCBI Taxonomy" id="286115"/>
    <lineage>
        <taxon>Eukaryota</taxon>
        <taxon>Fungi</taxon>
        <taxon>Fungi incertae sedis</taxon>
        <taxon>Chytridiomycota</taxon>
        <taxon>Chytridiomycota incertae sedis</taxon>
        <taxon>Chytridiomycetes</taxon>
        <taxon>Synchytriales</taxon>
        <taxon>Synchytriaceae</taxon>
        <taxon>Synchytrium</taxon>
    </lineage>
</organism>
<evidence type="ECO:0000256" key="1">
    <source>
        <dbReference type="ARBA" id="ARBA00022737"/>
    </source>
</evidence>
<evidence type="ECO:0000313" key="5">
    <source>
        <dbReference type="Proteomes" id="UP000317494"/>
    </source>
</evidence>
<evidence type="ECO:0000313" key="3">
    <source>
        <dbReference type="EMBL" id="TPX36413.1"/>
    </source>
</evidence>
<dbReference type="Proteomes" id="UP000320475">
    <property type="component" value="Unassembled WGS sequence"/>
</dbReference>
<keyword evidence="1" id="KW-0677">Repeat</keyword>
<sequence length="351" mass="38054">MFNYSVLAFGFNSFKQVNPDNNEIYVAEPSILITDACCLPLVAVNWQTTAIVAGNCLHVFGFWDQQVGRWTATIPNPPGNITNVAIMNGYMVLLNDLGQVWLWRPTPTTKRAAEDAPTTNSSIKTLSSDGITKLHDDCTSIATNRTRILAVTKSKDLLVWTDIVSSPTQLLTGYITAVACSNSHYLALSCSGEVYSWGLGIHGQLGHAVNKNTATPTIITALQGLKVSAIAAGAWHSVFTVDDDVYACGSNDDTQLGLIDNENPSASPNVPTLIEREFTDLRKVVSGSKHTVLLADHGKSVLTVGNNHYRQCGMGHDVTSRFQKVKIPPNLEVADAVTGEWHTVLICKKML</sequence>
<dbReference type="InterPro" id="IPR051625">
    <property type="entry name" value="Signaling_Regulatory_Domain"/>
</dbReference>
<dbReference type="SUPFAM" id="SSF50985">
    <property type="entry name" value="RCC1/BLIP-II"/>
    <property type="match status" value="1"/>
</dbReference>
<evidence type="ECO:0000313" key="6">
    <source>
        <dbReference type="Proteomes" id="UP000320475"/>
    </source>
</evidence>
<comment type="caution">
    <text evidence="4">The sequence shown here is derived from an EMBL/GenBank/DDBJ whole genome shotgun (WGS) entry which is preliminary data.</text>
</comment>
<dbReference type="PANTHER" id="PTHR22872">
    <property type="entry name" value="BTK-BINDING PROTEIN-RELATED"/>
    <property type="match status" value="1"/>
</dbReference>
<dbReference type="STRING" id="286115.A0A507D4C4"/>
<dbReference type="VEuPathDB" id="FungiDB:SeMB42_g07094"/>
<feature type="repeat" description="RCC1" evidence="2">
    <location>
        <begin position="192"/>
        <end position="243"/>
    </location>
</feature>
<dbReference type="Gene3D" id="2.130.10.30">
    <property type="entry name" value="Regulator of chromosome condensation 1/beta-lactamase-inhibitor protein II"/>
    <property type="match status" value="1"/>
</dbReference>
<dbReference type="InterPro" id="IPR000408">
    <property type="entry name" value="Reg_chr_condens"/>
</dbReference>
<name>A0A507D4C4_9FUNG</name>
<dbReference type="EMBL" id="QEAM01000114">
    <property type="protein sequence ID" value="TPX46118.1"/>
    <property type="molecule type" value="Genomic_DNA"/>
</dbReference>